<dbReference type="SMART" id="SM00028">
    <property type="entry name" value="TPR"/>
    <property type="match status" value="2"/>
</dbReference>
<dbReference type="Gene3D" id="1.25.40.10">
    <property type="entry name" value="Tetratricopeptide repeat domain"/>
    <property type="match status" value="1"/>
</dbReference>
<dbReference type="InterPro" id="IPR047150">
    <property type="entry name" value="SGT"/>
</dbReference>
<dbReference type="GO" id="GO:0072380">
    <property type="term" value="C:TRC complex"/>
    <property type="evidence" value="ECO:0007669"/>
    <property type="project" value="TreeGrafter"/>
</dbReference>
<dbReference type="InParanoid" id="A0A165VIB4"/>
<keyword evidence="2" id="KW-0802">TPR repeat</keyword>
<dbReference type="PANTHER" id="PTHR45831:SF2">
    <property type="entry name" value="LD24721P"/>
    <property type="match status" value="1"/>
</dbReference>
<keyword evidence="4" id="KW-1185">Reference proteome</keyword>
<dbReference type="GO" id="GO:0016020">
    <property type="term" value="C:membrane"/>
    <property type="evidence" value="ECO:0007669"/>
    <property type="project" value="TreeGrafter"/>
</dbReference>
<dbReference type="OrthoDB" id="2423701at2759"/>
<proteinExistence type="predicted"/>
<name>A0A165VIB4_9AGAM</name>
<sequence length="519" mass="59823">MSEYKSELRLKNEGNFLYAKGEYERAYRRYTEAIARNDKVAVYYSNRAACSLALRRYIDAANDARRATQIDPELIDGWKRLAAALIILSKFPCSQTSWKRAVAMLNRDNLTLEQKEDYNLWLKGARPVWDEILGRRNAILSRSNVPKGGFSWDRASAVQLELARLGNEKHQSSVWVINGASHEFIEGVRIMRSLTKITSEGTATYLRTPNAMDCLVGGILRDDRVFHIDDSSWLIDFNQLVTFDTELYQAQPSELSVVVIEDAQKRLRRLGWDAVRPSLAKTVRIWIMRAFIEGVMHEDYSLAAEFIGRALDVLDWGYRTWLDVPETDKGVIFSSTFIRGVRSMYLDNLMKAFYDHAGEYTAEHLGGIYETAEEILRDLDSNPLVKARTRDYNHGFESSFTTYPRGRALRAKAFCHQELAVVLENASLKEREDHRHHAAKLYLEAADCYPVDDELHVWMLKCAVEELRQCSAEYKQMSGIIKRIKSAIPKMRRIWEHSLLALHGRDHSIRQVLELERTS</sequence>
<evidence type="ECO:0000256" key="1">
    <source>
        <dbReference type="ARBA" id="ARBA00022737"/>
    </source>
</evidence>
<dbReference type="Proteomes" id="UP000076761">
    <property type="component" value="Unassembled WGS sequence"/>
</dbReference>
<protein>
    <submittedName>
        <fullName evidence="3">TPR-like protein</fullName>
    </submittedName>
</protein>
<organism evidence="3 4">
    <name type="scientific">Neolentinus lepideus HHB14362 ss-1</name>
    <dbReference type="NCBI Taxonomy" id="1314782"/>
    <lineage>
        <taxon>Eukaryota</taxon>
        <taxon>Fungi</taxon>
        <taxon>Dikarya</taxon>
        <taxon>Basidiomycota</taxon>
        <taxon>Agaricomycotina</taxon>
        <taxon>Agaricomycetes</taxon>
        <taxon>Gloeophyllales</taxon>
        <taxon>Gloeophyllaceae</taxon>
        <taxon>Neolentinus</taxon>
    </lineage>
</organism>
<evidence type="ECO:0000313" key="4">
    <source>
        <dbReference type="Proteomes" id="UP000076761"/>
    </source>
</evidence>
<dbReference type="AlphaFoldDB" id="A0A165VIB4"/>
<accession>A0A165VIB4</accession>
<keyword evidence="1" id="KW-0677">Repeat</keyword>
<evidence type="ECO:0000313" key="3">
    <source>
        <dbReference type="EMBL" id="KZT29710.1"/>
    </source>
</evidence>
<dbReference type="GO" id="GO:0060090">
    <property type="term" value="F:molecular adaptor activity"/>
    <property type="evidence" value="ECO:0007669"/>
    <property type="project" value="TreeGrafter"/>
</dbReference>
<dbReference type="InterPro" id="IPR011990">
    <property type="entry name" value="TPR-like_helical_dom_sf"/>
</dbReference>
<reference evidence="3 4" key="1">
    <citation type="journal article" date="2016" name="Mol. Biol. Evol.">
        <title>Comparative Genomics of Early-Diverging Mushroom-Forming Fungi Provides Insights into the Origins of Lignocellulose Decay Capabilities.</title>
        <authorList>
            <person name="Nagy L.G."/>
            <person name="Riley R."/>
            <person name="Tritt A."/>
            <person name="Adam C."/>
            <person name="Daum C."/>
            <person name="Floudas D."/>
            <person name="Sun H."/>
            <person name="Yadav J.S."/>
            <person name="Pangilinan J."/>
            <person name="Larsson K.H."/>
            <person name="Matsuura K."/>
            <person name="Barry K."/>
            <person name="Labutti K."/>
            <person name="Kuo R."/>
            <person name="Ohm R.A."/>
            <person name="Bhattacharya S.S."/>
            <person name="Shirouzu T."/>
            <person name="Yoshinaga Y."/>
            <person name="Martin F.M."/>
            <person name="Grigoriev I.V."/>
            <person name="Hibbett D.S."/>
        </authorList>
    </citation>
    <scope>NUCLEOTIDE SEQUENCE [LARGE SCALE GENOMIC DNA]</scope>
    <source>
        <strain evidence="3 4">HHB14362 ss-1</strain>
    </source>
</reference>
<dbReference type="EMBL" id="KV425553">
    <property type="protein sequence ID" value="KZT29710.1"/>
    <property type="molecule type" value="Genomic_DNA"/>
</dbReference>
<dbReference type="InterPro" id="IPR019734">
    <property type="entry name" value="TPR_rpt"/>
</dbReference>
<dbReference type="GO" id="GO:0006620">
    <property type="term" value="P:post-translational protein targeting to endoplasmic reticulum membrane"/>
    <property type="evidence" value="ECO:0007669"/>
    <property type="project" value="TreeGrafter"/>
</dbReference>
<dbReference type="PANTHER" id="PTHR45831">
    <property type="entry name" value="LD24721P"/>
    <property type="match status" value="1"/>
</dbReference>
<dbReference type="STRING" id="1314782.A0A165VIB4"/>
<evidence type="ECO:0000256" key="2">
    <source>
        <dbReference type="ARBA" id="ARBA00022803"/>
    </source>
</evidence>
<dbReference type="SUPFAM" id="SSF48452">
    <property type="entry name" value="TPR-like"/>
    <property type="match status" value="1"/>
</dbReference>
<gene>
    <name evidence="3" type="ORF">NEOLEDRAFT_1127495</name>
</gene>